<feature type="active site" description="Charge relay system" evidence="6">
    <location>
        <position position="155"/>
    </location>
</feature>
<keyword evidence="5 6" id="KW-0720">Serine protease</keyword>
<feature type="active site" description="Charge relay system" evidence="6">
    <location>
        <position position="402"/>
    </location>
</feature>
<dbReference type="Gene3D" id="2.60.120.380">
    <property type="match status" value="1"/>
</dbReference>
<dbReference type="GO" id="GO:0004252">
    <property type="term" value="F:serine-type endopeptidase activity"/>
    <property type="evidence" value="ECO:0007669"/>
    <property type="project" value="UniProtKB-UniRule"/>
</dbReference>
<dbReference type="GO" id="GO:0006508">
    <property type="term" value="P:proteolysis"/>
    <property type="evidence" value="ECO:0007669"/>
    <property type="project" value="UniProtKB-KW"/>
</dbReference>
<dbReference type="SUPFAM" id="SSF49785">
    <property type="entry name" value="Galactose-binding domain-like"/>
    <property type="match status" value="1"/>
</dbReference>
<evidence type="ECO:0000313" key="10">
    <source>
        <dbReference type="Proteomes" id="UP000070513"/>
    </source>
</evidence>
<reference evidence="9 10" key="2">
    <citation type="journal article" date="2016" name="Genome Announc.">
        <title>Draft Genome Sequence of a Biocontrol Rhizobacterium, Chryseobacterium kwangjuense Strain KJ1R5, Isolated from Pepper (Capsicum annuum).</title>
        <authorList>
            <person name="Jeong J.J."/>
            <person name="Park H."/>
            <person name="Park B.H."/>
            <person name="Mannaa M."/>
            <person name="Sang M.K."/>
            <person name="Choi I.G."/>
            <person name="Kim K.D."/>
        </authorList>
    </citation>
    <scope>NUCLEOTIDE SEQUENCE [LARGE SCALE GENOMIC DNA]</scope>
    <source>
        <strain evidence="9 10">KJ1R5</strain>
    </source>
</reference>
<dbReference type="NCBIfam" id="TIGR04183">
    <property type="entry name" value="Por_Secre_tail"/>
    <property type="match status" value="1"/>
</dbReference>
<evidence type="ECO:0000256" key="5">
    <source>
        <dbReference type="ARBA" id="ARBA00022825"/>
    </source>
</evidence>
<evidence type="ECO:0000259" key="7">
    <source>
        <dbReference type="Pfam" id="PF00082"/>
    </source>
</evidence>
<dbReference type="OrthoDB" id="9792152at2"/>
<evidence type="ECO:0000256" key="3">
    <source>
        <dbReference type="ARBA" id="ARBA00022729"/>
    </source>
</evidence>
<evidence type="ECO:0000259" key="8">
    <source>
        <dbReference type="Pfam" id="PF18962"/>
    </source>
</evidence>
<dbReference type="Pfam" id="PF18962">
    <property type="entry name" value="Por_Secre_tail"/>
    <property type="match status" value="1"/>
</dbReference>
<dbReference type="PROSITE" id="PS51892">
    <property type="entry name" value="SUBTILASE"/>
    <property type="match status" value="1"/>
</dbReference>
<evidence type="ECO:0000313" key="9">
    <source>
        <dbReference type="EMBL" id="KXH84510.1"/>
    </source>
</evidence>
<dbReference type="Proteomes" id="UP000070513">
    <property type="component" value="Unassembled WGS sequence"/>
</dbReference>
<keyword evidence="2 6" id="KW-0645">Protease</keyword>
<organism evidence="9 10">
    <name type="scientific">Chryseobacterium kwangjuense</name>
    <dbReference type="NCBI Taxonomy" id="267125"/>
    <lineage>
        <taxon>Bacteria</taxon>
        <taxon>Pseudomonadati</taxon>
        <taxon>Bacteroidota</taxon>
        <taxon>Flavobacteriia</taxon>
        <taxon>Flavobacteriales</taxon>
        <taxon>Weeksellaceae</taxon>
        <taxon>Chryseobacterium group</taxon>
        <taxon>Chryseobacterium</taxon>
    </lineage>
</organism>
<evidence type="ECO:0000256" key="6">
    <source>
        <dbReference type="PROSITE-ProRule" id="PRU01240"/>
    </source>
</evidence>
<comment type="caution">
    <text evidence="9">The sequence shown here is derived from an EMBL/GenBank/DDBJ whole genome shotgun (WGS) entry which is preliminary data.</text>
</comment>
<sequence length="710" mass="77088">MRKHLLVIGTLAFALFGAQNTETLKKELEKQNRENNEKFDAFIVKQYGTAQKSASSQLEIQNQRSLLAGFSPDGIPYFYQTDDVNQINNSNSDHLQNGTIAGLNGAFNGENISFTIFDGGRAANTGRVFARHTLFDNRPGRIINHESNDMNHGGHATSVAGFIGAKSFIRNGINYKGIAPASTIHSYAFSNTRLPGENTEKTVFEKILVAQPNISNHSYGINNGWDLNAAQNGWVWNGAYNNGVSFDLQGAYFTQDQNYDRIVYANPSYIIVKSAGNYFGYGPLYPGTANWPKFYKNGNAFVQFNQNNVLPQTNCALGYDCIGSGSLAKNIIVVGANDIIASNGGRYNVSADVIHSSYSSAGPRDDGGIKPDISAVGTGVSSGLSAENLNGSNEYTTGSGTSYSAPVVTGIIGLWTQINKQLFNNAEFNAASAKTLMVHSASEAGNNPGPDVSHGWGFINAKKGAELLVGKSNNTVTFNDETLNNRVTNSKNIKASGTEPLKVTISWIDPEYVLPDVNVLTWNDVNNNRASKLVNDLDLRIIDTVTNTVYFPWKLDVNNPMAAATKADNTVDNVEQVIIDAPVAGRSYRIEVTHKGNLINNNGNIAPQNYSILVTGFDNKLIARKGTEAEKSRSSASLVIAPTITKDIVKILRAPEKSVYSIYDLSGKKLQNGIINGEEESLHLSSFVNGIYIIEVKTDKETVNKKVIKE</sequence>
<dbReference type="InterPro" id="IPR023828">
    <property type="entry name" value="Peptidase_S8_Ser-AS"/>
</dbReference>
<reference evidence="10" key="1">
    <citation type="submission" date="2015-12" db="EMBL/GenBank/DDBJ databases">
        <title>Genome sequence of a biocontrol rhizobacterium Chryseobacterium kwangjuense strain KJ1R5 isolated from pepper (Capsicum annuum L.).</title>
        <authorList>
            <person name="Jeong J.-J."/>
            <person name="Park H."/>
            <person name="Mannaa M."/>
            <person name="Sang M.K."/>
            <person name="Choi I.-G."/>
            <person name="Kim K.D."/>
        </authorList>
    </citation>
    <scope>NUCLEOTIDE SEQUENCE [LARGE SCALE GENOMIC DNA]</scope>
    <source>
        <strain evidence="10">KJ1R5</strain>
    </source>
</reference>
<dbReference type="InterPro" id="IPR051048">
    <property type="entry name" value="Peptidase_S8/S53_subtilisin"/>
</dbReference>
<dbReference type="Gene3D" id="3.40.50.200">
    <property type="entry name" value="Peptidase S8/S53 domain"/>
    <property type="match status" value="1"/>
</dbReference>
<dbReference type="AlphaFoldDB" id="A0A135WI14"/>
<dbReference type="PROSITE" id="PS00138">
    <property type="entry name" value="SUBTILASE_SER"/>
    <property type="match status" value="1"/>
</dbReference>
<comment type="similarity">
    <text evidence="1 6">Belongs to the peptidase S8 family.</text>
</comment>
<dbReference type="InterPro" id="IPR026444">
    <property type="entry name" value="Secre_tail"/>
</dbReference>
<dbReference type="InterPro" id="IPR000209">
    <property type="entry name" value="Peptidase_S8/S53_dom"/>
</dbReference>
<keyword evidence="3" id="KW-0732">Signal</keyword>
<dbReference type="InterPro" id="IPR008979">
    <property type="entry name" value="Galactose-bd-like_sf"/>
</dbReference>
<dbReference type="SUPFAM" id="SSF52743">
    <property type="entry name" value="Subtilisin-like"/>
    <property type="match status" value="1"/>
</dbReference>
<name>A0A135WI14_9FLAO</name>
<dbReference type="Pfam" id="PF00082">
    <property type="entry name" value="Peptidase_S8"/>
    <property type="match status" value="1"/>
</dbReference>
<keyword evidence="4 6" id="KW-0378">Hydrolase</keyword>
<dbReference type="InterPro" id="IPR015500">
    <property type="entry name" value="Peptidase_S8_subtilisin-rel"/>
</dbReference>
<dbReference type="PANTHER" id="PTHR43399:SF4">
    <property type="entry name" value="CELL WALL-ASSOCIATED PROTEASE"/>
    <property type="match status" value="1"/>
</dbReference>
<gene>
    <name evidence="9" type="ORF">AU378_01730</name>
</gene>
<accession>A0A135WI14</accession>
<dbReference type="InterPro" id="IPR036852">
    <property type="entry name" value="Peptidase_S8/S53_dom_sf"/>
</dbReference>
<proteinExistence type="inferred from homology"/>
<protein>
    <submittedName>
        <fullName evidence="9">Secretion protein Por</fullName>
    </submittedName>
</protein>
<evidence type="ECO:0000256" key="2">
    <source>
        <dbReference type="ARBA" id="ARBA00022670"/>
    </source>
</evidence>
<feature type="domain" description="Peptidase S8/S53" evidence="7">
    <location>
        <begin position="142"/>
        <end position="457"/>
    </location>
</feature>
<dbReference type="PANTHER" id="PTHR43399">
    <property type="entry name" value="SUBTILISIN-RELATED"/>
    <property type="match status" value="1"/>
</dbReference>
<dbReference type="EMBL" id="LPUR01000001">
    <property type="protein sequence ID" value="KXH84510.1"/>
    <property type="molecule type" value="Genomic_DNA"/>
</dbReference>
<feature type="domain" description="Secretion system C-terminal sorting" evidence="8">
    <location>
        <begin position="645"/>
        <end position="708"/>
    </location>
</feature>
<evidence type="ECO:0000256" key="4">
    <source>
        <dbReference type="ARBA" id="ARBA00022801"/>
    </source>
</evidence>
<feature type="active site" description="Charge relay system" evidence="6">
    <location>
        <position position="118"/>
    </location>
</feature>
<dbReference type="PRINTS" id="PR00723">
    <property type="entry name" value="SUBTILISIN"/>
</dbReference>
<evidence type="ECO:0000256" key="1">
    <source>
        <dbReference type="ARBA" id="ARBA00011073"/>
    </source>
</evidence>
<dbReference type="RefSeq" id="WP_062647365.1">
    <property type="nucleotide sequence ID" value="NZ_LPUR01000001.1"/>
</dbReference>